<dbReference type="Proteomes" id="UP001574169">
    <property type="component" value="Unassembled WGS sequence"/>
</dbReference>
<comment type="caution">
    <text evidence="3">The sequence shown here is derived from an EMBL/GenBank/DDBJ whole genome shotgun (WGS) entry which is preliminary data.</text>
</comment>
<accession>A0ABV4TBR7</accession>
<evidence type="ECO:0000259" key="2">
    <source>
        <dbReference type="Pfam" id="PF00534"/>
    </source>
</evidence>
<dbReference type="Gene3D" id="3.40.50.2000">
    <property type="entry name" value="Glycogen Phosphorylase B"/>
    <property type="match status" value="2"/>
</dbReference>
<evidence type="ECO:0000256" key="1">
    <source>
        <dbReference type="ARBA" id="ARBA00022679"/>
    </source>
</evidence>
<dbReference type="RefSeq" id="WP_373406502.1">
    <property type="nucleotide sequence ID" value="NZ_JBCFQL010000008.1"/>
</dbReference>
<dbReference type="PANTHER" id="PTHR46401:SF2">
    <property type="entry name" value="GLYCOSYLTRANSFERASE WBBK-RELATED"/>
    <property type="match status" value="1"/>
</dbReference>
<protein>
    <submittedName>
        <fullName evidence="3">Glycosyltransferase family 1 protein</fullName>
    </submittedName>
</protein>
<dbReference type="PANTHER" id="PTHR46401">
    <property type="entry name" value="GLYCOSYLTRANSFERASE WBBK-RELATED"/>
    <property type="match status" value="1"/>
</dbReference>
<proteinExistence type="predicted"/>
<reference evidence="3 4" key="1">
    <citation type="submission" date="2024-04" db="EMBL/GenBank/DDBJ databases">
        <title>New Clade of Flavobacterium.</title>
        <authorList>
            <person name="Matos L."/>
            <person name="Proenca D.N."/>
            <person name="Fransisco R.M."/>
            <person name="Chung A.P."/>
            <person name="Maccario L."/>
            <person name="Sorensen S.J."/>
            <person name="Morais P.V."/>
        </authorList>
    </citation>
    <scope>NUCLEOTIDE SEQUENCE [LARGE SCALE GENOMIC DNA]</scope>
    <source>
        <strain evidence="3 4">FZUC8N2.13</strain>
    </source>
</reference>
<dbReference type="CDD" id="cd03809">
    <property type="entry name" value="GT4_MtfB-like"/>
    <property type="match status" value="1"/>
</dbReference>
<dbReference type="EMBL" id="JBCFQL010000008">
    <property type="protein sequence ID" value="MFA9191517.1"/>
    <property type="molecule type" value="Genomic_DNA"/>
</dbReference>
<feature type="domain" description="Glycosyl transferase family 1" evidence="2">
    <location>
        <begin position="190"/>
        <end position="322"/>
    </location>
</feature>
<evidence type="ECO:0000313" key="3">
    <source>
        <dbReference type="EMBL" id="MFA9191517.1"/>
    </source>
</evidence>
<dbReference type="SUPFAM" id="SSF53756">
    <property type="entry name" value="UDP-Glycosyltransferase/glycogen phosphorylase"/>
    <property type="match status" value="1"/>
</dbReference>
<organism evidence="3 4">
    <name type="scientific">Flavobacterium zubiriense</name>
    <dbReference type="NCBI Taxonomy" id="3138075"/>
    <lineage>
        <taxon>Bacteria</taxon>
        <taxon>Pseudomonadati</taxon>
        <taxon>Bacteroidota</taxon>
        <taxon>Flavobacteriia</taxon>
        <taxon>Flavobacteriales</taxon>
        <taxon>Flavobacteriaceae</taxon>
        <taxon>Flavobacterium</taxon>
    </lineage>
</organism>
<dbReference type="InterPro" id="IPR001296">
    <property type="entry name" value="Glyco_trans_1"/>
</dbReference>
<keyword evidence="4" id="KW-1185">Reference proteome</keyword>
<gene>
    <name evidence="3" type="ORF">AAGV28_09060</name>
</gene>
<evidence type="ECO:0000313" key="4">
    <source>
        <dbReference type="Proteomes" id="UP001574169"/>
    </source>
</evidence>
<dbReference type="Pfam" id="PF00534">
    <property type="entry name" value="Glycos_transf_1"/>
    <property type="match status" value="1"/>
</dbReference>
<name>A0ABV4TBR7_9FLAO</name>
<keyword evidence="1" id="KW-0808">Transferase</keyword>
<sequence>MRIVLFTHPDFLGSQSMPRYANMLLSGMQERGHEVVVWTPKARFYKLPLKSFKKWLGYIDQYLLFPIEVKFKLRHCSRETLFVFADQALGPWVPLVKNRDHVVHCHDFLALKSALGTIPENPISFTGKVYQNYIRSGFSKGKYFISISKKTQQDLHEFHKGKIVSSVVCYNGLSRPFFSLPRIASRSVLKTKLNITLSKGYIMHIGGNQYYKNRKGVIEIYETWRSTYNTKKHLVLIGSVPSDELNYLRQKSPFKDDIHFITDLSDDYINNAYSGANCLLFPSLDEGFGWPIIEAMASGCPVITTNKAPMNEVGGATAFYIDPKPTDSKHWQQWKEDSAKMLEKVLSLNTFQRTLAIQKSFKQSQKFTKEYSLNAIEAMYKEIKLIV</sequence>